<name>A0ABX2XQ64_9FLAO</name>
<sequence length="226" mass="25762">MLNKISILLLLISVSSSCSQNSNELSGYIRLESEISSDVVTETFLPPHVLIINEKGNVLEFNEKLNNSSGKYNVSDTLNVFFINTKKGLYSAYKKLDENEKPYLTENVANKKEGASFFSNKVDFFTDVQNIKVKDTIINNTKYKFVSGSKKTDNTEQIYEAFITSNPRNFPVQISKILSALTDGGFVEKIRIIDKSNNRIISFNCIFEKKELPERIKKIMKVWSEN</sequence>
<accession>A0ABX2XQ64</accession>
<protein>
    <recommendedName>
        <fullName evidence="3">Lipoprotein</fullName>
    </recommendedName>
</protein>
<proteinExistence type="predicted"/>
<dbReference type="EMBL" id="LVEN01000001">
    <property type="protein sequence ID" value="OCB78326.1"/>
    <property type="molecule type" value="Genomic_DNA"/>
</dbReference>
<dbReference type="RefSeq" id="WP_065447649.1">
    <property type="nucleotide sequence ID" value="NZ_LVEN01000001.1"/>
</dbReference>
<reference evidence="2" key="1">
    <citation type="submission" date="2016-03" db="EMBL/GenBank/DDBJ databases">
        <title>Draft genome sequence of Paenibacillus glacialis DSM 22343.</title>
        <authorList>
            <person name="Shin S.-K."/>
            <person name="Yi H."/>
        </authorList>
    </citation>
    <scope>NUCLEOTIDE SEQUENCE [LARGE SCALE GENOMIC DNA]</scope>
    <source>
        <strain evidence="2">CCUG 60099</strain>
    </source>
</reference>
<organism evidence="1 2">
    <name type="scientific">Flavobacterium piscis</name>
    <dbReference type="NCBI Taxonomy" id="1114874"/>
    <lineage>
        <taxon>Bacteria</taxon>
        <taxon>Pseudomonadati</taxon>
        <taxon>Bacteroidota</taxon>
        <taxon>Flavobacteriia</taxon>
        <taxon>Flavobacteriales</taxon>
        <taxon>Flavobacteriaceae</taxon>
        <taxon>Flavobacterium</taxon>
    </lineage>
</organism>
<keyword evidence="2" id="KW-1185">Reference proteome</keyword>
<evidence type="ECO:0000313" key="2">
    <source>
        <dbReference type="Proteomes" id="UP000093343"/>
    </source>
</evidence>
<evidence type="ECO:0008006" key="3">
    <source>
        <dbReference type="Google" id="ProtNLM"/>
    </source>
</evidence>
<comment type="caution">
    <text evidence="1">The sequence shown here is derived from an EMBL/GenBank/DDBJ whole genome shotgun (WGS) entry which is preliminary data.</text>
</comment>
<gene>
    <name evidence="1" type="ORF">FLP_01080</name>
</gene>
<dbReference type="PROSITE" id="PS51257">
    <property type="entry name" value="PROKAR_LIPOPROTEIN"/>
    <property type="match status" value="1"/>
</dbReference>
<dbReference type="Proteomes" id="UP000093343">
    <property type="component" value="Unassembled WGS sequence"/>
</dbReference>
<evidence type="ECO:0000313" key="1">
    <source>
        <dbReference type="EMBL" id="OCB78326.1"/>
    </source>
</evidence>